<dbReference type="InterPro" id="IPR025534">
    <property type="entry name" value="DUF4420"/>
</dbReference>
<dbReference type="RefSeq" id="WP_256762656.1">
    <property type="nucleotide sequence ID" value="NZ_JANIGO010000001.1"/>
</dbReference>
<name>A0ABT1WDQ0_9BURK</name>
<protein>
    <submittedName>
        <fullName evidence="1">PD-(D/E)XK motif protein</fullName>
    </submittedName>
</protein>
<dbReference type="Proteomes" id="UP001204142">
    <property type="component" value="Unassembled WGS sequence"/>
</dbReference>
<accession>A0ABT1WDQ0</accession>
<organism evidence="1 2">
    <name type="scientific">Limnobacter humi</name>
    <dbReference type="NCBI Taxonomy" id="1778671"/>
    <lineage>
        <taxon>Bacteria</taxon>
        <taxon>Pseudomonadati</taxon>
        <taxon>Pseudomonadota</taxon>
        <taxon>Betaproteobacteria</taxon>
        <taxon>Burkholderiales</taxon>
        <taxon>Burkholderiaceae</taxon>
        <taxon>Limnobacter</taxon>
    </lineage>
</organism>
<comment type="caution">
    <text evidence="1">The sequence shown here is derived from an EMBL/GenBank/DDBJ whole genome shotgun (WGS) entry which is preliminary data.</text>
</comment>
<gene>
    <name evidence="1" type="ORF">NQT62_00930</name>
</gene>
<proteinExistence type="predicted"/>
<reference evidence="1 2" key="1">
    <citation type="submission" date="2022-07" db="EMBL/GenBank/DDBJ databases">
        <authorList>
            <person name="Xamxidin M."/>
            <person name="Wu M."/>
        </authorList>
    </citation>
    <scope>NUCLEOTIDE SEQUENCE [LARGE SCALE GENOMIC DNA]</scope>
    <source>
        <strain evidence="1 2">NBRC 111650</strain>
    </source>
</reference>
<keyword evidence="2" id="KW-1185">Reference proteome</keyword>
<dbReference type="EMBL" id="JANIGO010000001">
    <property type="protein sequence ID" value="MCQ8894998.1"/>
    <property type="molecule type" value="Genomic_DNA"/>
</dbReference>
<evidence type="ECO:0000313" key="1">
    <source>
        <dbReference type="EMBL" id="MCQ8894998.1"/>
    </source>
</evidence>
<dbReference type="Pfam" id="PF14390">
    <property type="entry name" value="DUF4420"/>
    <property type="match status" value="1"/>
</dbReference>
<sequence length="334" mass="36522">MAKLIDEIQLAWNSIQTAQGTSGWNTVAVLPRHPGRFRAGRNFPDLCEALLAGFRTSVISRNEKFPEGLGFHVTRVNSEQDGFVWLALTRSPNGNLELFSAMVSDIVHAILDTGSGDHSLELRAFLGRIRAWQEFMRKGAVPLSAENEVGLVGELTVLEKMLEVGMAPEAAIRAWSGPLHGLRDFELGFGAIEVKTTVATAGLVAKIGSLEQLDDTNCSPLFLGAVKYALTESGQTLPEKISAIRAQLESNPITLSEFDDRVLAAGYSPAHSPQYHRRFSLREIAMLEVGENFPRLMLGNVKPGVISARYEINLEPLLSQDVGLTTALKKLEMI</sequence>
<evidence type="ECO:0000313" key="2">
    <source>
        <dbReference type="Proteomes" id="UP001204142"/>
    </source>
</evidence>